<evidence type="ECO:0000256" key="1">
    <source>
        <dbReference type="SAM" id="MobiDB-lite"/>
    </source>
</evidence>
<dbReference type="RefSeq" id="XP_013270900.1">
    <property type="nucleotide sequence ID" value="XM_013415446.1"/>
</dbReference>
<proteinExistence type="predicted"/>
<name>A0A0D2ID44_9EURO</name>
<evidence type="ECO:0000313" key="3">
    <source>
        <dbReference type="Proteomes" id="UP000053617"/>
    </source>
</evidence>
<sequence>MVALILAVGAAIYFTAEKVRTHKEKKRASKAQEALQHGLVEPVSIIDDTTPVGNPPPYHKGNLPPYH</sequence>
<keyword evidence="3" id="KW-1185">Reference proteome</keyword>
<dbReference type="VEuPathDB" id="FungiDB:Z518_07317"/>
<feature type="region of interest" description="Disordered" evidence="1">
    <location>
        <begin position="45"/>
        <end position="67"/>
    </location>
</feature>
<accession>A0A0D2ID44</accession>
<reference evidence="2 3" key="1">
    <citation type="submission" date="2015-01" db="EMBL/GenBank/DDBJ databases">
        <title>The Genome Sequence of Rhinocladiella mackenzie CBS 650.93.</title>
        <authorList>
            <consortium name="The Broad Institute Genomics Platform"/>
            <person name="Cuomo C."/>
            <person name="de Hoog S."/>
            <person name="Gorbushina A."/>
            <person name="Stielow B."/>
            <person name="Teixiera M."/>
            <person name="Abouelleil A."/>
            <person name="Chapman S.B."/>
            <person name="Priest M."/>
            <person name="Young S.K."/>
            <person name="Wortman J."/>
            <person name="Nusbaum C."/>
            <person name="Birren B."/>
        </authorList>
    </citation>
    <scope>NUCLEOTIDE SEQUENCE [LARGE SCALE GENOMIC DNA]</scope>
    <source>
        <strain evidence="2 3">CBS 650.93</strain>
    </source>
</reference>
<dbReference type="Proteomes" id="UP000053617">
    <property type="component" value="Unassembled WGS sequence"/>
</dbReference>
<organism evidence="2 3">
    <name type="scientific">Rhinocladiella mackenziei CBS 650.93</name>
    <dbReference type="NCBI Taxonomy" id="1442369"/>
    <lineage>
        <taxon>Eukaryota</taxon>
        <taxon>Fungi</taxon>
        <taxon>Dikarya</taxon>
        <taxon>Ascomycota</taxon>
        <taxon>Pezizomycotina</taxon>
        <taxon>Eurotiomycetes</taxon>
        <taxon>Chaetothyriomycetidae</taxon>
        <taxon>Chaetothyriales</taxon>
        <taxon>Herpotrichiellaceae</taxon>
        <taxon>Rhinocladiella</taxon>
    </lineage>
</organism>
<evidence type="ECO:0000313" key="2">
    <source>
        <dbReference type="EMBL" id="KIX03764.1"/>
    </source>
</evidence>
<dbReference type="GeneID" id="25295388"/>
<dbReference type="OrthoDB" id="3942646at2759"/>
<dbReference type="HOGENOM" id="CLU_186242_0_0_1"/>
<dbReference type="EMBL" id="KN847479">
    <property type="protein sequence ID" value="KIX03764.1"/>
    <property type="molecule type" value="Genomic_DNA"/>
</dbReference>
<dbReference type="AlphaFoldDB" id="A0A0D2ID44"/>
<protein>
    <submittedName>
        <fullName evidence="2">Uncharacterized protein</fullName>
    </submittedName>
</protein>
<gene>
    <name evidence="2" type="ORF">Z518_07317</name>
</gene>